<evidence type="ECO:0000313" key="2">
    <source>
        <dbReference type="EMBL" id="RRQ86773.1"/>
    </source>
</evidence>
<evidence type="ECO:0000256" key="1">
    <source>
        <dbReference type="SAM" id="MobiDB-lite"/>
    </source>
</evidence>
<keyword evidence="3" id="KW-1185">Reference proteome</keyword>
<feature type="compositionally biased region" description="Low complexity" evidence="1">
    <location>
        <begin position="28"/>
        <end position="40"/>
    </location>
</feature>
<evidence type="ECO:0000313" key="3">
    <source>
        <dbReference type="Proteomes" id="UP000276379"/>
    </source>
</evidence>
<gene>
    <name evidence="2" type="ORF">CQW44_13240</name>
</gene>
<protein>
    <submittedName>
        <fullName evidence="2">Uncharacterized protein</fullName>
    </submittedName>
</protein>
<sequence length="62" mass="6488">MVPPDLMGLRELAGLLDPMRLLRDPAGSEAPQEPQAASAALGDPRAPEDSQGLVGPRSRKGQ</sequence>
<accession>A0A426S9A3</accession>
<reference evidence="2 3" key="1">
    <citation type="submission" date="2017-10" db="EMBL/GenBank/DDBJ databases">
        <title>Draft genome of actinobacteria isolated from guarana (Paullinia cupana (Mart.) Ducke.</title>
        <authorList>
            <person name="Siqueira K.A."/>
            <person name="Liotti R.G."/>
            <person name="Mendes T.A."/>
            <person name="Soares M.A."/>
        </authorList>
    </citation>
    <scope>NUCLEOTIDE SEQUENCE [LARGE SCALE GENOMIC DNA]</scope>
    <source>
        <strain evidence="2 3">199</strain>
    </source>
</reference>
<dbReference type="Proteomes" id="UP000276379">
    <property type="component" value="Unassembled WGS sequence"/>
</dbReference>
<name>A0A426S9A3_9ACTN</name>
<proteinExistence type="predicted"/>
<feature type="region of interest" description="Disordered" evidence="1">
    <location>
        <begin position="21"/>
        <end position="62"/>
    </location>
</feature>
<organism evidence="2 3">
    <name type="scientific">Streptomyces griseofuscus</name>
    <dbReference type="NCBI Taxonomy" id="146922"/>
    <lineage>
        <taxon>Bacteria</taxon>
        <taxon>Bacillati</taxon>
        <taxon>Actinomycetota</taxon>
        <taxon>Actinomycetes</taxon>
        <taxon>Kitasatosporales</taxon>
        <taxon>Streptomycetaceae</taxon>
        <taxon>Streptomyces</taxon>
    </lineage>
</organism>
<dbReference type="AlphaFoldDB" id="A0A426S9A3"/>
<dbReference type="EMBL" id="PDES01000005">
    <property type="protein sequence ID" value="RRQ86773.1"/>
    <property type="molecule type" value="Genomic_DNA"/>
</dbReference>
<comment type="caution">
    <text evidence="2">The sequence shown here is derived from an EMBL/GenBank/DDBJ whole genome shotgun (WGS) entry which is preliminary data.</text>
</comment>